<keyword evidence="2" id="KW-0805">Transcription regulation</keyword>
<dbReference type="Pfam" id="PF25416">
    <property type="entry name" value="GRHL1_C"/>
    <property type="match status" value="1"/>
</dbReference>
<reference evidence="9" key="1">
    <citation type="submission" date="2019-09" db="EMBL/GenBank/DDBJ databases">
        <title>Bird 10,000 Genomes (B10K) Project - Family phase.</title>
        <authorList>
            <person name="Zhang G."/>
        </authorList>
    </citation>
    <scope>NUCLEOTIDE SEQUENCE</scope>
    <source>
        <strain evidence="9">OUT-0048</strain>
        <tissue evidence="9">Muscle</tissue>
    </source>
</reference>
<dbReference type="GO" id="GO:0000978">
    <property type="term" value="F:RNA polymerase II cis-regulatory region sequence-specific DNA binding"/>
    <property type="evidence" value="ECO:0007669"/>
    <property type="project" value="TreeGrafter"/>
</dbReference>
<evidence type="ECO:0000259" key="8">
    <source>
        <dbReference type="PROSITE" id="PS51968"/>
    </source>
</evidence>
<protein>
    <submittedName>
        <fullName evidence="9">GRHL3 protein</fullName>
    </submittedName>
</protein>
<evidence type="ECO:0000256" key="2">
    <source>
        <dbReference type="ARBA" id="ARBA00023015"/>
    </source>
</evidence>
<sequence>FRSVRLMKNDTMNFQKFPYTSEDEAWKTYLENPLTAATKAMMRVNGDDDSVAALSLLYDYYMVPKEKRILPAGMMGRNDLAKSRHCHGMDYEPEIPSFDGSAHLMKLLSENVSMTQEFCEPPKKNGLSLEGVPAPHKAALLPPGTSKLEATPDNFLVPPGDVYDSSSLNSLFESLPMAPAQQRWQPDSTFKEDPQETLLFSDILKPQPEPPCPESYPTDGVKSDFEYTLGSPKAIHIKSGDSPMAYLNKGQFYPITLRTAGDSKCLHLSSNKVKSVVMIVFDNEKIPTEQLKFWKHWHSRQPTAKQRVIDVADCKENFNTVQNIEELAYNALSFVWNIHEEAKVFIGVNCLSTDFSSQKGVKGVPLNLQIDTYDCGSGSSQLVHRAVCQIKIFCDKGAERKMRDDERKQFRRKGKCLDSNNNGLKGCLLSGFRGNEITFLRPESDLETQPVLFIPNVHFSTPQRCGSVLPPAVPNSANRLPLKRSGASFTDDFDPIPPKHSKDEDPQRGNPGSSIPRGHRALGALAGTLTVPCSLAVLLYVRRESEEVFDALMLKTPDLQGLRTAISEKYGLPEESIYKVYKKCKRGILVNMDNNIIQHYSNHMAFLLDMVEAENKFQIILKEL</sequence>
<dbReference type="InterPro" id="IPR040167">
    <property type="entry name" value="TF_CP2-like"/>
</dbReference>
<keyword evidence="3 6" id="KW-0238">DNA-binding</keyword>
<evidence type="ECO:0000256" key="4">
    <source>
        <dbReference type="ARBA" id="ARBA00023163"/>
    </source>
</evidence>
<evidence type="ECO:0000256" key="5">
    <source>
        <dbReference type="ARBA" id="ARBA00023242"/>
    </source>
</evidence>
<dbReference type="AlphaFoldDB" id="A0A851L0P2"/>
<keyword evidence="10" id="KW-1185">Reference proteome</keyword>
<comment type="subcellular location">
    <subcellularLocation>
        <location evidence="1 6">Nucleus</location>
    </subcellularLocation>
</comment>
<dbReference type="GO" id="GO:0005634">
    <property type="term" value="C:nucleus"/>
    <property type="evidence" value="ECO:0007669"/>
    <property type="project" value="UniProtKB-SubCell"/>
</dbReference>
<proteinExistence type="predicted"/>
<evidence type="ECO:0000256" key="3">
    <source>
        <dbReference type="ARBA" id="ARBA00023125"/>
    </source>
</evidence>
<gene>
    <name evidence="9" type="primary">Grhl3</name>
    <name evidence="9" type="ORF">VIDCHA_R11440</name>
</gene>
<evidence type="ECO:0000256" key="6">
    <source>
        <dbReference type="PROSITE-ProRule" id="PRU01313"/>
    </source>
</evidence>
<keyword evidence="4" id="KW-0804">Transcription</keyword>
<dbReference type="EMBL" id="WBNB01002709">
    <property type="protein sequence ID" value="NXB94979.1"/>
    <property type="molecule type" value="Genomic_DNA"/>
</dbReference>
<dbReference type="GO" id="GO:0001228">
    <property type="term" value="F:DNA-binding transcription activator activity, RNA polymerase II-specific"/>
    <property type="evidence" value="ECO:0007669"/>
    <property type="project" value="TreeGrafter"/>
</dbReference>
<dbReference type="PANTHER" id="PTHR11037:SF6">
    <property type="entry name" value="GRAINYHEAD-LIKE PROTEIN 3 HOMOLOG"/>
    <property type="match status" value="1"/>
</dbReference>
<dbReference type="InterPro" id="IPR007604">
    <property type="entry name" value="CP2"/>
</dbReference>
<feature type="non-terminal residue" evidence="9">
    <location>
        <position position="624"/>
    </location>
</feature>
<comment type="caution">
    <text evidence="9">The sequence shown here is derived from an EMBL/GenBank/DDBJ whole genome shotgun (WGS) entry which is preliminary data.</text>
</comment>
<evidence type="ECO:0000256" key="7">
    <source>
        <dbReference type="SAM" id="MobiDB-lite"/>
    </source>
</evidence>
<dbReference type="Proteomes" id="UP000634236">
    <property type="component" value="Unassembled WGS sequence"/>
</dbReference>
<dbReference type="InterPro" id="IPR057520">
    <property type="entry name" value="GRHL1/CP2_C"/>
</dbReference>
<dbReference type="PROSITE" id="PS51968">
    <property type="entry name" value="GRH_CP2_DB"/>
    <property type="match status" value="1"/>
</dbReference>
<name>A0A851L0P2_VIDCH</name>
<accession>A0A851L0P2</accession>
<evidence type="ECO:0000313" key="10">
    <source>
        <dbReference type="Proteomes" id="UP000634236"/>
    </source>
</evidence>
<dbReference type="PANTHER" id="PTHR11037">
    <property type="entry name" value="TRANSCRIPTION FACTOR CP2"/>
    <property type="match status" value="1"/>
</dbReference>
<feature type="non-terminal residue" evidence="9">
    <location>
        <position position="1"/>
    </location>
</feature>
<feature type="region of interest" description="Disordered" evidence="7">
    <location>
        <begin position="468"/>
        <end position="517"/>
    </location>
</feature>
<feature type="domain" description="Grh/CP2 DB" evidence="8">
    <location>
        <begin position="221"/>
        <end position="454"/>
    </location>
</feature>
<evidence type="ECO:0000256" key="1">
    <source>
        <dbReference type="ARBA" id="ARBA00004123"/>
    </source>
</evidence>
<dbReference type="Pfam" id="PF04516">
    <property type="entry name" value="CP2"/>
    <property type="match status" value="1"/>
</dbReference>
<keyword evidence="5 6" id="KW-0539">Nucleus</keyword>
<organism evidence="9 10">
    <name type="scientific">Vidua chalybeata</name>
    <name type="common">Village indigobird</name>
    <dbReference type="NCBI Taxonomy" id="81927"/>
    <lineage>
        <taxon>Eukaryota</taxon>
        <taxon>Metazoa</taxon>
        <taxon>Chordata</taxon>
        <taxon>Craniata</taxon>
        <taxon>Vertebrata</taxon>
        <taxon>Euteleostomi</taxon>
        <taxon>Archelosauria</taxon>
        <taxon>Archosauria</taxon>
        <taxon>Dinosauria</taxon>
        <taxon>Saurischia</taxon>
        <taxon>Theropoda</taxon>
        <taxon>Coelurosauria</taxon>
        <taxon>Aves</taxon>
        <taxon>Neognathae</taxon>
        <taxon>Neoaves</taxon>
        <taxon>Telluraves</taxon>
        <taxon>Australaves</taxon>
        <taxon>Passeriformes</taxon>
        <taxon>Passeroidea</taxon>
        <taxon>Estrildidae</taxon>
        <taxon>Viduinae</taxon>
        <taxon>Vidua</taxon>
    </lineage>
</organism>
<evidence type="ECO:0000313" key="9">
    <source>
        <dbReference type="EMBL" id="NXB94979.1"/>
    </source>
</evidence>